<sequence length="63" mass="6950">MATKKKAGVGAIDRAIKSTRSKIAAIKRKESEKKRAAKKAKQLAALKNQLKRMGCRSAGKRRK</sequence>
<accession>A0A562SH24</accession>
<evidence type="ECO:0000313" key="2">
    <source>
        <dbReference type="EMBL" id="TWI80532.1"/>
    </source>
</evidence>
<reference evidence="2 3" key="1">
    <citation type="journal article" date="2015" name="Stand. Genomic Sci.">
        <title>Genomic Encyclopedia of Bacterial and Archaeal Type Strains, Phase III: the genomes of soil and plant-associated and newly described type strains.</title>
        <authorList>
            <person name="Whitman W.B."/>
            <person name="Woyke T."/>
            <person name="Klenk H.P."/>
            <person name="Zhou Y."/>
            <person name="Lilburn T.G."/>
            <person name="Beck B.J."/>
            <person name="De Vos P."/>
            <person name="Vandamme P."/>
            <person name="Eisen J.A."/>
            <person name="Garrity G."/>
            <person name="Hugenholtz P."/>
            <person name="Kyrpides N.C."/>
        </authorList>
    </citation>
    <scope>NUCLEOTIDE SEQUENCE [LARGE SCALE GENOMIC DNA]</scope>
    <source>
        <strain evidence="2 3">CGMCC 1.7271</strain>
    </source>
</reference>
<dbReference type="RefSeq" id="WP_144887551.1">
    <property type="nucleotide sequence ID" value="NZ_VLLE01000005.1"/>
</dbReference>
<keyword evidence="3" id="KW-1185">Reference proteome</keyword>
<keyword evidence="1" id="KW-0175">Coiled coil</keyword>
<dbReference type="AlphaFoldDB" id="A0A562SH24"/>
<gene>
    <name evidence="2" type="ORF">IQ13_3210</name>
</gene>
<comment type="caution">
    <text evidence="2">The sequence shown here is derived from an EMBL/GenBank/DDBJ whole genome shotgun (WGS) entry which is preliminary data.</text>
</comment>
<feature type="coiled-coil region" evidence="1">
    <location>
        <begin position="26"/>
        <end position="53"/>
    </location>
</feature>
<evidence type="ECO:0000313" key="3">
    <source>
        <dbReference type="Proteomes" id="UP000316167"/>
    </source>
</evidence>
<dbReference type="Proteomes" id="UP000316167">
    <property type="component" value="Unassembled WGS sequence"/>
</dbReference>
<protein>
    <submittedName>
        <fullName evidence="2">Uncharacterized protein</fullName>
    </submittedName>
</protein>
<name>A0A562SH24_9BACT</name>
<proteinExistence type="predicted"/>
<dbReference type="EMBL" id="VLLE01000005">
    <property type="protein sequence ID" value="TWI80532.1"/>
    <property type="molecule type" value="Genomic_DNA"/>
</dbReference>
<organism evidence="2 3">
    <name type="scientific">Lacibacter cauensis</name>
    <dbReference type="NCBI Taxonomy" id="510947"/>
    <lineage>
        <taxon>Bacteria</taxon>
        <taxon>Pseudomonadati</taxon>
        <taxon>Bacteroidota</taxon>
        <taxon>Chitinophagia</taxon>
        <taxon>Chitinophagales</taxon>
        <taxon>Chitinophagaceae</taxon>
        <taxon>Lacibacter</taxon>
    </lineage>
</organism>
<evidence type="ECO:0000256" key="1">
    <source>
        <dbReference type="SAM" id="Coils"/>
    </source>
</evidence>